<evidence type="ECO:0000259" key="4">
    <source>
        <dbReference type="Pfam" id="PF00291"/>
    </source>
</evidence>
<dbReference type="PROSITE" id="PS51318">
    <property type="entry name" value="TAT"/>
    <property type="match status" value="1"/>
</dbReference>
<dbReference type="GO" id="GO:0019148">
    <property type="term" value="F:D-cysteine desulfhydrase activity"/>
    <property type="evidence" value="ECO:0007669"/>
    <property type="project" value="TreeGrafter"/>
</dbReference>
<proteinExistence type="inferred from homology"/>
<dbReference type="HOGENOM" id="CLU_568448_0_0_5"/>
<evidence type="ECO:0000313" key="5">
    <source>
        <dbReference type="EMBL" id="ABJ04842.1"/>
    </source>
</evidence>
<dbReference type="eggNOG" id="COG2515">
    <property type="taxonomic scope" value="Bacteria"/>
</dbReference>
<dbReference type="InterPro" id="IPR027278">
    <property type="entry name" value="ACCD_DCysDesulf"/>
</dbReference>
<protein>
    <submittedName>
        <fullName evidence="5">1-aminocyclopropane-1-carboxylate deaminase family protein</fullName>
    </submittedName>
</protein>
<dbReference type="STRING" id="316055.RPE_0886"/>
<dbReference type="InterPro" id="IPR001926">
    <property type="entry name" value="TrpB-like_PALP"/>
</dbReference>
<dbReference type="PANTHER" id="PTHR43780">
    <property type="entry name" value="1-AMINOCYCLOPROPANE-1-CARBOXYLATE DEAMINASE-RELATED"/>
    <property type="match status" value="1"/>
</dbReference>
<evidence type="ECO:0000256" key="3">
    <source>
        <dbReference type="ARBA" id="ARBA00022898"/>
    </source>
</evidence>
<dbReference type="InterPro" id="IPR036052">
    <property type="entry name" value="TrpB-like_PALP_sf"/>
</dbReference>
<accession>Q07T92</accession>
<keyword evidence="3" id="KW-0663">Pyridoxal phosphate</keyword>
<dbReference type="AlphaFoldDB" id="Q07T92"/>
<dbReference type="Pfam" id="PF00291">
    <property type="entry name" value="PALP"/>
    <property type="match status" value="1"/>
</dbReference>
<organism evidence="5">
    <name type="scientific">Rhodopseudomonas palustris (strain BisA53)</name>
    <dbReference type="NCBI Taxonomy" id="316055"/>
    <lineage>
        <taxon>Bacteria</taxon>
        <taxon>Pseudomonadati</taxon>
        <taxon>Pseudomonadota</taxon>
        <taxon>Alphaproteobacteria</taxon>
        <taxon>Hyphomicrobiales</taxon>
        <taxon>Nitrobacteraceae</taxon>
        <taxon>Rhodopseudomonas</taxon>
    </lineage>
</organism>
<gene>
    <name evidence="5" type="ordered locus">RPE_0886</name>
</gene>
<dbReference type="Gene3D" id="3.40.50.1100">
    <property type="match status" value="2"/>
</dbReference>
<evidence type="ECO:0000256" key="1">
    <source>
        <dbReference type="ARBA" id="ARBA00001933"/>
    </source>
</evidence>
<evidence type="ECO:0000256" key="2">
    <source>
        <dbReference type="ARBA" id="ARBA00008639"/>
    </source>
</evidence>
<dbReference type="KEGG" id="rpe:RPE_0886"/>
<sequence length="480" mass="50849">MGWSRRRFVQGMSLAGAGVATGFFAQSRTSLPVTPAAGDVSALAPPTEVLKSQSLALARFFPSLSDPDATDTPWIVNTLAGGATTLAGGAAPAPGTIQGSPGNAVFIAPASGRAIIPWTPLFARECNILQLPLSVTRKLDCADILVVNESDATLPIYGNKARKYEFLLPNLHWAGVRRTATLGAVSSNHALQFALANRTADLTGAGEPLNSELDLVLFEVPGTATDQKRLAVLQTLAQRIVVANNLFGLAGEVAYELVAQRMKGAEAIVPAGGSNELSVLGHMNAVADFARFLEQSAAWDAPPDVIFVAMGSGSTVMGVLLGVHLMGWKTQVIGVADQDKSYLSRMVANQQPARPFVEGNVVKLAHSAVAWLNSIGFPGIAPDVERLLRRDAFMADSSSWEPGYGLVRAPDIAWQEELTAAGLKLDPVFTLKAWRSLVSMADAGALKGKRVLFWNTYNAFDYIDNALPLLSGLTSHHAAL</sequence>
<dbReference type="OrthoDB" id="8186375at2"/>
<comment type="cofactor">
    <cofactor evidence="1">
        <name>pyridoxal 5'-phosphate</name>
        <dbReference type="ChEBI" id="CHEBI:597326"/>
    </cofactor>
</comment>
<comment type="similarity">
    <text evidence="2">Belongs to the ACC deaminase/D-cysteine desulfhydrase family.</text>
</comment>
<reference evidence="5" key="1">
    <citation type="submission" date="2006-09" db="EMBL/GenBank/DDBJ databases">
        <title>Complete sequence of Rhodopseudomonas palustris BisA53.</title>
        <authorList>
            <consortium name="US DOE Joint Genome Institute"/>
            <person name="Copeland A."/>
            <person name="Lucas S."/>
            <person name="Lapidus A."/>
            <person name="Barry K."/>
            <person name="Detter J.C."/>
            <person name="Glavina del Rio T."/>
            <person name="Hammon N."/>
            <person name="Israni S."/>
            <person name="Dalin E."/>
            <person name="Tice H."/>
            <person name="Pitluck S."/>
            <person name="Chain P."/>
            <person name="Malfatti S."/>
            <person name="Shin M."/>
            <person name="Vergez L."/>
            <person name="Schmutz J."/>
            <person name="Larimer F."/>
            <person name="Land M."/>
            <person name="Hauser L."/>
            <person name="Pelletier D.A."/>
            <person name="Kyrpides N."/>
            <person name="Kim E."/>
            <person name="Harwood C.S."/>
            <person name="Oda Y."/>
            <person name="Richardson P."/>
        </authorList>
    </citation>
    <scope>NUCLEOTIDE SEQUENCE [LARGE SCALE GENOMIC DNA]</scope>
    <source>
        <strain evidence="5">BisA53</strain>
    </source>
</reference>
<dbReference type="SUPFAM" id="SSF53686">
    <property type="entry name" value="Tryptophan synthase beta subunit-like PLP-dependent enzymes"/>
    <property type="match status" value="1"/>
</dbReference>
<dbReference type="InterPro" id="IPR006311">
    <property type="entry name" value="TAT_signal"/>
</dbReference>
<name>Q07T92_RHOP5</name>
<dbReference type="PANTHER" id="PTHR43780:SF7">
    <property type="entry name" value="D-CYSTEINE DESULFHYDRASE 2, MITOCHONDRIAL"/>
    <property type="match status" value="1"/>
</dbReference>
<dbReference type="EMBL" id="CP000463">
    <property type="protein sequence ID" value="ABJ04842.1"/>
    <property type="molecule type" value="Genomic_DNA"/>
</dbReference>
<feature type="domain" description="Tryptophan synthase beta chain-like PALP" evidence="4">
    <location>
        <begin position="141"/>
        <end position="355"/>
    </location>
</feature>